<dbReference type="GO" id="GO:0009236">
    <property type="term" value="P:cobalamin biosynthetic process"/>
    <property type="evidence" value="ECO:0007669"/>
    <property type="project" value="UniProtKB-UniPathway"/>
</dbReference>
<protein>
    <submittedName>
        <fullName evidence="7">Precorrin-6Y C(5,15)-methyltransferase [decarboxylating]</fullName>
        <ecNumber evidence="7">2.1.1.132</ecNumber>
    </submittedName>
</protein>
<evidence type="ECO:0000313" key="7">
    <source>
        <dbReference type="EMBL" id="SPJ23001.1"/>
    </source>
</evidence>
<dbReference type="SUPFAM" id="SSF53335">
    <property type="entry name" value="S-adenosyl-L-methionine-dependent methyltransferases"/>
    <property type="match status" value="1"/>
</dbReference>
<comment type="pathway">
    <text evidence="1">Cofactor biosynthesis; adenosylcobalamin biosynthesis.</text>
</comment>
<dbReference type="Gene3D" id="3.40.50.150">
    <property type="entry name" value="Vaccinia Virus protein VP39"/>
    <property type="match status" value="1"/>
</dbReference>
<dbReference type="InterPro" id="IPR035996">
    <property type="entry name" value="4pyrrol_Methylase_sf"/>
</dbReference>
<keyword evidence="2" id="KW-0169">Cobalamin biosynthesis</keyword>
<evidence type="ECO:0000256" key="1">
    <source>
        <dbReference type="ARBA" id="ARBA00004953"/>
    </source>
</evidence>
<dbReference type="GO" id="GO:0008276">
    <property type="term" value="F:protein methyltransferase activity"/>
    <property type="evidence" value="ECO:0007669"/>
    <property type="project" value="InterPro"/>
</dbReference>
<dbReference type="InterPro" id="IPR014777">
    <property type="entry name" value="4pyrrole_Mease_sub1"/>
</dbReference>
<dbReference type="NCBIfam" id="TIGR02469">
    <property type="entry name" value="CbiT"/>
    <property type="match status" value="1"/>
</dbReference>
<dbReference type="InterPro" id="IPR006365">
    <property type="entry name" value="Cbl_synth_CobL"/>
</dbReference>
<keyword evidence="8" id="KW-1185">Reference proteome</keyword>
<dbReference type="InterPro" id="IPR014008">
    <property type="entry name" value="Cbl_synth_MTase_CbiT"/>
</dbReference>
<dbReference type="Gene3D" id="3.40.1010.10">
    <property type="entry name" value="Cobalt-precorrin-4 Transmethylase, Domain 1"/>
    <property type="match status" value="1"/>
</dbReference>
<dbReference type="UniPathway" id="UPA00148"/>
<dbReference type="EC" id="2.1.1.132" evidence="7"/>
<dbReference type="InterPro" id="IPR050714">
    <property type="entry name" value="Cobalamin_biosynth_MTase"/>
</dbReference>
<dbReference type="EMBL" id="ONZF01000002">
    <property type="protein sequence ID" value="SPJ23001.1"/>
    <property type="molecule type" value="Genomic_DNA"/>
</dbReference>
<feature type="domain" description="Tetrapyrrole methylase" evidence="6">
    <location>
        <begin position="6"/>
        <end position="186"/>
    </location>
</feature>
<dbReference type="RefSeq" id="WP_108892879.1">
    <property type="nucleotide sequence ID" value="NZ_ONZF01000002.1"/>
</dbReference>
<evidence type="ECO:0000256" key="3">
    <source>
        <dbReference type="ARBA" id="ARBA00022603"/>
    </source>
</evidence>
<dbReference type="Pfam" id="PF00590">
    <property type="entry name" value="TP_methylase"/>
    <property type="match status" value="1"/>
</dbReference>
<dbReference type="InterPro" id="IPR012818">
    <property type="entry name" value="CbiE"/>
</dbReference>
<keyword evidence="5" id="KW-0949">S-adenosyl-L-methionine</keyword>
<organism evidence="7 8">
    <name type="scientific">Palleronia abyssalis</name>
    <dbReference type="NCBI Taxonomy" id="1501240"/>
    <lineage>
        <taxon>Bacteria</taxon>
        <taxon>Pseudomonadati</taxon>
        <taxon>Pseudomonadota</taxon>
        <taxon>Alphaproteobacteria</taxon>
        <taxon>Rhodobacterales</taxon>
        <taxon>Roseobacteraceae</taxon>
        <taxon>Palleronia</taxon>
    </lineage>
</organism>
<evidence type="ECO:0000256" key="4">
    <source>
        <dbReference type="ARBA" id="ARBA00022679"/>
    </source>
</evidence>
<evidence type="ECO:0000313" key="8">
    <source>
        <dbReference type="Proteomes" id="UP000244912"/>
    </source>
</evidence>
<dbReference type="OrthoDB" id="9787825at2"/>
<evidence type="ECO:0000256" key="5">
    <source>
        <dbReference type="ARBA" id="ARBA00022691"/>
    </source>
</evidence>
<name>A0A2R8BS87_9RHOB</name>
<keyword evidence="3 7" id="KW-0489">Methyltransferase</keyword>
<proteinExistence type="predicted"/>
<dbReference type="PANTHER" id="PTHR43182">
    <property type="entry name" value="COBALT-PRECORRIN-6B C(15)-METHYLTRANSFERASE (DECARBOXYLATING)"/>
    <property type="match status" value="1"/>
</dbReference>
<dbReference type="AlphaFoldDB" id="A0A2R8BS87"/>
<dbReference type="InterPro" id="IPR029063">
    <property type="entry name" value="SAM-dependent_MTases_sf"/>
</dbReference>
<dbReference type="PIRSF" id="PIRSF036428">
    <property type="entry name" value="CobL"/>
    <property type="match status" value="1"/>
</dbReference>
<dbReference type="CDD" id="cd11644">
    <property type="entry name" value="Precorrin-6Y-MT"/>
    <property type="match status" value="1"/>
</dbReference>
<dbReference type="SUPFAM" id="SSF53790">
    <property type="entry name" value="Tetrapyrrole methylase"/>
    <property type="match status" value="1"/>
</dbReference>
<evidence type="ECO:0000259" key="6">
    <source>
        <dbReference type="Pfam" id="PF00590"/>
    </source>
</evidence>
<dbReference type="GO" id="GO:0046025">
    <property type="term" value="F:precorrin-6Y C5,15-methyltransferase (decarboxylating) activity"/>
    <property type="evidence" value="ECO:0007669"/>
    <property type="project" value="UniProtKB-EC"/>
</dbReference>
<reference evidence="7 8" key="1">
    <citation type="submission" date="2018-03" db="EMBL/GenBank/DDBJ databases">
        <authorList>
            <person name="Keele B.F."/>
        </authorList>
    </citation>
    <scope>NUCLEOTIDE SEQUENCE [LARGE SCALE GENOMIC DNA]</scope>
    <source>
        <strain evidence="7 8">CECT 8504</strain>
    </source>
</reference>
<evidence type="ECO:0000256" key="2">
    <source>
        <dbReference type="ARBA" id="ARBA00022573"/>
    </source>
</evidence>
<dbReference type="PANTHER" id="PTHR43182:SF1">
    <property type="entry name" value="COBALT-PRECORRIN-7 C(5)-METHYLTRANSFERASE"/>
    <property type="match status" value="1"/>
</dbReference>
<gene>
    <name evidence="7" type="primary">cobL</name>
    <name evidence="7" type="ORF">PAA8504_00804</name>
</gene>
<dbReference type="NCBIfam" id="TIGR02467">
    <property type="entry name" value="CbiE"/>
    <property type="match status" value="1"/>
</dbReference>
<accession>A0A2R8BS87</accession>
<sequence>MQGPWLTIIGVGEDGAAGLTPAATAALSAAQVVIGPPRHMALLPETDAQRIEWPVPFADGIPHLLAHRGTPTVALTSGDPFWFGAGSVLAERLGPSEWRAFPGPSVFSLAAARLGWRIEQTVCLGLHAAPLGRLRPHLAPGQRIVATLRDGAAVADIAAYLADTGWGDSRVTALQALGGPRERVTTDLSGSFDAPVAVAIEAAGGAAIPLASGRPDATFAHDGQITKRPVRALTLSALGPCPGEHLWDIGAGSGSIALEWLMAHPSCTATAVEGRSDRATRIRENAKVLGQDRLHVVEGRAPDALDGLPAPDAIFVGGGLSQTLLDRLIGLPARLVVNAVTLESEALVLAAHATHGGSLLRAQLSQPEPLGGFHGWKHAYPITQWCRP</sequence>
<dbReference type="InterPro" id="IPR000878">
    <property type="entry name" value="4pyrrol_Mease"/>
</dbReference>
<dbReference type="GO" id="GO:0032259">
    <property type="term" value="P:methylation"/>
    <property type="evidence" value="ECO:0007669"/>
    <property type="project" value="UniProtKB-KW"/>
</dbReference>
<dbReference type="CDD" id="cd02440">
    <property type="entry name" value="AdoMet_MTases"/>
    <property type="match status" value="1"/>
</dbReference>
<keyword evidence="4 7" id="KW-0808">Transferase</keyword>
<dbReference type="Proteomes" id="UP000244912">
    <property type="component" value="Unassembled WGS sequence"/>
</dbReference>